<name>A0A545U7L5_9GAMM</name>
<evidence type="ECO:0000256" key="8">
    <source>
        <dbReference type="PROSITE-ProRule" id="PRU01360"/>
    </source>
</evidence>
<dbReference type="Gene3D" id="2.170.130.10">
    <property type="entry name" value="TonB-dependent receptor, plug domain"/>
    <property type="match status" value="1"/>
</dbReference>
<evidence type="ECO:0000259" key="12">
    <source>
        <dbReference type="Pfam" id="PF07715"/>
    </source>
</evidence>
<evidence type="ECO:0000256" key="2">
    <source>
        <dbReference type="ARBA" id="ARBA00022448"/>
    </source>
</evidence>
<evidence type="ECO:0000256" key="1">
    <source>
        <dbReference type="ARBA" id="ARBA00004571"/>
    </source>
</evidence>
<dbReference type="InterPro" id="IPR000531">
    <property type="entry name" value="Beta-barrel_TonB"/>
</dbReference>
<dbReference type="SUPFAM" id="SSF56935">
    <property type="entry name" value="Porins"/>
    <property type="match status" value="1"/>
</dbReference>
<dbReference type="Pfam" id="PF07715">
    <property type="entry name" value="Plug"/>
    <property type="match status" value="1"/>
</dbReference>
<feature type="signal peptide" evidence="10">
    <location>
        <begin position="1"/>
        <end position="40"/>
    </location>
</feature>
<evidence type="ECO:0000256" key="6">
    <source>
        <dbReference type="ARBA" id="ARBA00023136"/>
    </source>
</evidence>
<evidence type="ECO:0000256" key="4">
    <source>
        <dbReference type="ARBA" id="ARBA00022692"/>
    </source>
</evidence>
<feature type="chain" id="PRO_5022094763" evidence="10">
    <location>
        <begin position="41"/>
        <end position="911"/>
    </location>
</feature>
<comment type="caution">
    <text evidence="13">The sequence shown here is derived from an EMBL/GenBank/DDBJ whole genome shotgun (WGS) entry which is preliminary data.</text>
</comment>
<keyword evidence="4 8" id="KW-0812">Transmembrane</keyword>
<dbReference type="GO" id="GO:0009279">
    <property type="term" value="C:cell outer membrane"/>
    <property type="evidence" value="ECO:0007669"/>
    <property type="project" value="UniProtKB-SubCell"/>
</dbReference>
<keyword evidence="6 8" id="KW-0472">Membrane</keyword>
<evidence type="ECO:0000259" key="11">
    <source>
        <dbReference type="Pfam" id="PF00593"/>
    </source>
</evidence>
<keyword evidence="3 8" id="KW-1134">Transmembrane beta strand</keyword>
<keyword evidence="7 8" id="KW-0998">Cell outer membrane</keyword>
<evidence type="ECO:0000256" key="9">
    <source>
        <dbReference type="RuleBase" id="RU003357"/>
    </source>
</evidence>
<evidence type="ECO:0000256" key="10">
    <source>
        <dbReference type="SAM" id="SignalP"/>
    </source>
</evidence>
<proteinExistence type="inferred from homology"/>
<accession>A0A545U7L5</accession>
<dbReference type="EMBL" id="VIKS01000012">
    <property type="protein sequence ID" value="TQV85466.1"/>
    <property type="molecule type" value="Genomic_DNA"/>
</dbReference>
<dbReference type="PANTHER" id="PTHR47234">
    <property type="match status" value="1"/>
</dbReference>
<dbReference type="InterPro" id="IPR012910">
    <property type="entry name" value="Plug_dom"/>
</dbReference>
<dbReference type="PROSITE" id="PS52016">
    <property type="entry name" value="TONB_DEPENDENT_REC_3"/>
    <property type="match status" value="1"/>
</dbReference>
<keyword evidence="10" id="KW-0732">Signal</keyword>
<evidence type="ECO:0000256" key="3">
    <source>
        <dbReference type="ARBA" id="ARBA00022452"/>
    </source>
</evidence>
<feature type="domain" description="TonB-dependent receptor-like beta-barrel" evidence="11">
    <location>
        <begin position="403"/>
        <end position="872"/>
    </location>
</feature>
<protein>
    <submittedName>
        <fullName evidence="13">TonB-dependent receptor</fullName>
    </submittedName>
</protein>
<feature type="domain" description="TonB-dependent receptor plug" evidence="12">
    <location>
        <begin position="70"/>
        <end position="183"/>
    </location>
</feature>
<keyword evidence="13" id="KW-0675">Receptor</keyword>
<dbReference type="AlphaFoldDB" id="A0A545U7L5"/>
<dbReference type="Pfam" id="PF00593">
    <property type="entry name" value="TonB_dep_Rec_b-barrel"/>
    <property type="match status" value="1"/>
</dbReference>
<dbReference type="InterPro" id="IPR039426">
    <property type="entry name" value="TonB-dep_rcpt-like"/>
</dbReference>
<sequence>MYKKIELTQKPSKSYKKTKKLPLIVGVAFSCVMLSGALSAQETPKNTEKDDKKIVVTGTRIKKIDINNLSPILSISREDIDKQGYATVKDVIDGLTQNTGGTFDNSATFGFSPGASSVNLRGIGFGHTLVLVDGRRLPIYPIGIGGTSNFVDLSSIPMAFVERIDVLTDGASAVYGSDAVSGVINIITRKDIEGIAMNYRFGDTSDEGYENHRFNLLTGARNGDTQIDLILDFWRQKALWASQRDYAASDVSNPRGEYSGGGATFYGLDSGQTYQHPDCGTPNDPLGGLGVPNVEFSFFEQGEIWCGFDRSAFRQLIAPQDRSSLMSRLTYEVSPELSFFGRIGFSNTQTDVQLEPNFYGGAVFNGFGSAVANNGAILPPGAINNPTTGTAFEESGVFVRRLIEFGPRQIDIDNNAYNLLGGLQGSFGGGQYDWEFGVSYNKTDLDIDSNNILLSALNSAVDNGLDLFQPIPQSTVNALTFTANRNSYSSNRAIDFSISGDLDIGFEAGPIQFAVAAEKIKEEYSDQPDPLVAQGDAFDGSSSGRGERKHLGVGGELSFPFSDNFELDIALRWDDYDDASSVDSAFSPRVAMGYRPTDTILTRFSWGKSFRAPDMQRLFGGATRAFVDIVDPEFQIDSNGVFCPDPDADPTCNPALVQSVRVTTLSNIDLNEEEGSNVNLGIVWEPNEDLSVSLDYFQIKLDEVVAAPSAQWIVAVCSEFDVLCEFVNRDAMGTLSGGGASITTQAINFAEQDTDGVDLSFNYDWSNQAGKWSASLNTTWVSNFKTRFTRDSAKVERVGLGELPEYRINLMFDWRYQNWGATFRVNYIDELVGQFCAACDDDDYIDSWTTFSLNTRYSYSEYTRIRFGINNLTNEEPPQDPTQVNWPWFFNGGGYYNPIGREFYLQLDTSL</sequence>
<comment type="subcellular location">
    <subcellularLocation>
        <location evidence="1 8">Cell outer membrane</location>
        <topology evidence="1 8">Multi-pass membrane protein</topology>
    </subcellularLocation>
</comment>
<comment type="similarity">
    <text evidence="8 9">Belongs to the TonB-dependent receptor family.</text>
</comment>
<organism evidence="13 14">
    <name type="scientific">Aliikangiella coralliicola</name>
    <dbReference type="NCBI Taxonomy" id="2592383"/>
    <lineage>
        <taxon>Bacteria</taxon>
        <taxon>Pseudomonadati</taxon>
        <taxon>Pseudomonadota</taxon>
        <taxon>Gammaproteobacteria</taxon>
        <taxon>Oceanospirillales</taxon>
        <taxon>Pleioneaceae</taxon>
        <taxon>Aliikangiella</taxon>
    </lineage>
</organism>
<keyword evidence="14" id="KW-1185">Reference proteome</keyword>
<evidence type="ECO:0000313" key="13">
    <source>
        <dbReference type="EMBL" id="TQV85466.1"/>
    </source>
</evidence>
<dbReference type="Proteomes" id="UP000315439">
    <property type="component" value="Unassembled WGS sequence"/>
</dbReference>
<dbReference type="InterPro" id="IPR036942">
    <property type="entry name" value="Beta-barrel_TonB_sf"/>
</dbReference>
<evidence type="ECO:0000256" key="7">
    <source>
        <dbReference type="ARBA" id="ARBA00023237"/>
    </source>
</evidence>
<dbReference type="InterPro" id="IPR037066">
    <property type="entry name" value="Plug_dom_sf"/>
</dbReference>
<keyword evidence="5 9" id="KW-0798">TonB box</keyword>
<gene>
    <name evidence="13" type="ORF">FLL46_20085</name>
</gene>
<dbReference type="PANTHER" id="PTHR47234:SF1">
    <property type="entry name" value="TONB-DEPENDENT RECEPTOR"/>
    <property type="match status" value="1"/>
</dbReference>
<evidence type="ECO:0000256" key="5">
    <source>
        <dbReference type="ARBA" id="ARBA00023077"/>
    </source>
</evidence>
<dbReference type="PROSITE" id="PS51257">
    <property type="entry name" value="PROKAR_LIPOPROTEIN"/>
    <property type="match status" value="1"/>
</dbReference>
<dbReference type="CDD" id="cd01347">
    <property type="entry name" value="ligand_gated_channel"/>
    <property type="match status" value="1"/>
</dbReference>
<dbReference type="OrthoDB" id="8663017at2"/>
<evidence type="ECO:0000313" key="14">
    <source>
        <dbReference type="Proteomes" id="UP000315439"/>
    </source>
</evidence>
<reference evidence="13 14" key="1">
    <citation type="submission" date="2019-07" db="EMBL/GenBank/DDBJ databases">
        <title>Draft genome for Aliikangiella sp. M105.</title>
        <authorList>
            <person name="Wang G."/>
        </authorList>
    </citation>
    <scope>NUCLEOTIDE SEQUENCE [LARGE SCALE GENOMIC DNA]</scope>
    <source>
        <strain evidence="13 14">M105</strain>
    </source>
</reference>
<dbReference type="Gene3D" id="2.40.170.20">
    <property type="entry name" value="TonB-dependent receptor, beta-barrel domain"/>
    <property type="match status" value="1"/>
</dbReference>
<keyword evidence="2 8" id="KW-0813">Transport</keyword>